<dbReference type="SUPFAM" id="SSF102588">
    <property type="entry name" value="LmbE-like"/>
    <property type="match status" value="1"/>
</dbReference>
<dbReference type="GO" id="GO:0009312">
    <property type="term" value="P:oligosaccharide biosynthetic process"/>
    <property type="evidence" value="ECO:0007669"/>
    <property type="project" value="InterPro"/>
</dbReference>
<dbReference type="PANTHER" id="PTHR12993">
    <property type="entry name" value="N-ACETYLGLUCOSAMINYL-PHOSPHATIDYLINOSITOL DE-N-ACETYLASE-RELATED"/>
    <property type="match status" value="1"/>
</dbReference>
<dbReference type="EMBL" id="CP076022">
    <property type="protein sequence ID" value="QWC10129.1"/>
    <property type="molecule type" value="Genomic_DNA"/>
</dbReference>
<keyword evidence="1" id="KW-0862">Zinc</keyword>
<dbReference type="GO" id="GO:0008757">
    <property type="term" value="F:S-adenosylmethionine-dependent methyltransferase activity"/>
    <property type="evidence" value="ECO:0007669"/>
    <property type="project" value="InterPro"/>
</dbReference>
<accession>A0A975R161</accession>
<dbReference type="InterPro" id="IPR008715">
    <property type="entry name" value="SAM-MeTfrase_NodS-like"/>
</dbReference>
<evidence type="ECO:0000313" key="3">
    <source>
        <dbReference type="Proteomes" id="UP000676885"/>
    </source>
</evidence>
<dbReference type="InterPro" id="IPR024078">
    <property type="entry name" value="LmbE-like_dom_sf"/>
</dbReference>
<dbReference type="AlphaFoldDB" id="A0A975R161"/>
<dbReference type="Gene3D" id="3.40.50.10320">
    <property type="entry name" value="LmbE-like"/>
    <property type="match status" value="1"/>
</dbReference>
<dbReference type="PANTHER" id="PTHR12993:SF29">
    <property type="entry name" value="BLR3841 PROTEIN"/>
    <property type="match status" value="1"/>
</dbReference>
<reference evidence="2 3" key="1">
    <citation type="submission" date="2021-05" db="EMBL/GenBank/DDBJ databases">
        <title>Novel species in genus Arthrobacter.</title>
        <authorList>
            <person name="Zhang G."/>
        </authorList>
    </citation>
    <scope>NUCLEOTIDE SEQUENCE [LARGE SCALE GENOMIC DNA]</scope>
    <source>
        <strain evidence="3">zg-ZUI227</strain>
    </source>
</reference>
<dbReference type="Proteomes" id="UP000676885">
    <property type="component" value="Chromosome"/>
</dbReference>
<gene>
    <name evidence="2" type="ORF">KKR91_00210</name>
</gene>
<organism evidence="2 3">
    <name type="scientific">Arthrobacter jiangjiafuii</name>
    <dbReference type="NCBI Taxonomy" id="2817475"/>
    <lineage>
        <taxon>Bacteria</taxon>
        <taxon>Bacillati</taxon>
        <taxon>Actinomycetota</taxon>
        <taxon>Actinomycetes</taxon>
        <taxon>Micrococcales</taxon>
        <taxon>Micrococcaceae</taxon>
        <taxon>Arthrobacter</taxon>
    </lineage>
</organism>
<dbReference type="KEGG" id="ajg:KKR91_00210"/>
<proteinExistence type="predicted"/>
<dbReference type="SUPFAM" id="SSF53335">
    <property type="entry name" value="S-adenosyl-L-methionine-dependent methyltransferases"/>
    <property type="match status" value="1"/>
</dbReference>
<dbReference type="Pfam" id="PF05401">
    <property type="entry name" value="NodS"/>
    <property type="match status" value="1"/>
</dbReference>
<name>A0A975R161_9MICC</name>
<keyword evidence="3" id="KW-1185">Reference proteome</keyword>
<protein>
    <submittedName>
        <fullName evidence="2">PIG-L family deacetylase</fullName>
    </submittedName>
</protein>
<dbReference type="InterPro" id="IPR029063">
    <property type="entry name" value="SAM-dependent_MTases_sf"/>
</dbReference>
<dbReference type="GO" id="GO:0016811">
    <property type="term" value="F:hydrolase activity, acting on carbon-nitrogen (but not peptide) bonds, in linear amides"/>
    <property type="evidence" value="ECO:0007669"/>
    <property type="project" value="TreeGrafter"/>
</dbReference>
<dbReference type="CDD" id="cd02440">
    <property type="entry name" value="AdoMet_MTases"/>
    <property type="match status" value="1"/>
</dbReference>
<dbReference type="Pfam" id="PF02585">
    <property type="entry name" value="PIG-L"/>
    <property type="match status" value="1"/>
</dbReference>
<dbReference type="Gene3D" id="3.40.50.150">
    <property type="entry name" value="Vaccinia Virus protein VP39"/>
    <property type="match status" value="1"/>
</dbReference>
<sequence length="450" mass="48506">MVSFSHLDDSVPESHWARHLAGRSVLDLADLYPHGPGRLVVLAAHPDDETLGAGGLIATLAARGTAIDVVVASAGEGSHPASPTLTPHELAGIRKIELRDAVARLAPQARVHFLDLPDGGLARHRSALDAGLAAVVGPAEHTVLAAPWRTDGHTDHDTAGLAAAALARTRGLPLLEYPVWLWHWGTPDDVPRELVLLPLGGAAAGAKAAAMAAHVSQVQPLSEAPGDEALLSPAVLAHFERDFESFILTRPRRPRDVFEDLYRSSADPWQFESSFYEHRKRALSLAMLPRPHFASVFEPGCSIGVFTAELAARADAVQATDISERALALARRRLDGSPHVRLAQAAVPLDWPEGRFDLVVVSEIGYFLQPSELHELADRTEAALTDDGVVLLCHWRHPNEGWELTGDQVHEVFRARAGLQVLAEHCEEDFRIDVLARPGTPSVAAQSGLL</sequence>
<dbReference type="RefSeq" id="WP_210227073.1">
    <property type="nucleotide sequence ID" value="NZ_CP076022.1"/>
</dbReference>
<evidence type="ECO:0000313" key="2">
    <source>
        <dbReference type="EMBL" id="QWC10129.1"/>
    </source>
</evidence>
<dbReference type="InterPro" id="IPR003737">
    <property type="entry name" value="GlcNAc_PI_deacetylase-related"/>
</dbReference>
<dbReference type="GO" id="GO:0016137">
    <property type="term" value="P:glycoside metabolic process"/>
    <property type="evidence" value="ECO:0007669"/>
    <property type="project" value="UniProtKB-ARBA"/>
</dbReference>
<evidence type="ECO:0000256" key="1">
    <source>
        <dbReference type="ARBA" id="ARBA00022833"/>
    </source>
</evidence>